<accession>A0A285TP73</accession>
<dbReference type="EMBL" id="OBMM01000004">
    <property type="protein sequence ID" value="SOC24718.1"/>
    <property type="molecule type" value="Genomic_DNA"/>
</dbReference>
<evidence type="ECO:0000313" key="1">
    <source>
        <dbReference type="EMBL" id="SOC24718.1"/>
    </source>
</evidence>
<dbReference type="Proteomes" id="UP000219068">
    <property type="component" value="Unassembled WGS sequence"/>
</dbReference>
<organism evidence="1 2">
    <name type="scientific">Thalassospira xiamenensis</name>
    <dbReference type="NCBI Taxonomy" id="220697"/>
    <lineage>
        <taxon>Bacteria</taxon>
        <taxon>Pseudomonadati</taxon>
        <taxon>Pseudomonadota</taxon>
        <taxon>Alphaproteobacteria</taxon>
        <taxon>Rhodospirillales</taxon>
        <taxon>Thalassospiraceae</taxon>
        <taxon>Thalassospira</taxon>
    </lineage>
</organism>
<protein>
    <submittedName>
        <fullName evidence="1">Uncharacterized protein</fullName>
    </submittedName>
</protein>
<dbReference type="AlphaFoldDB" id="A0A285TP73"/>
<name>A0A285TP73_9PROT</name>
<sequence>MLESHPASKTIPLLMTGFPVRMEVLPTIFCDLEHALWLGVAQGFQQTVQL</sequence>
<reference evidence="1 2" key="1">
    <citation type="submission" date="2017-08" db="EMBL/GenBank/DDBJ databases">
        <authorList>
            <person name="de Groot N.N."/>
        </authorList>
    </citation>
    <scope>NUCLEOTIDE SEQUENCE [LARGE SCALE GENOMIC DNA]</scope>
    <source>
        <strain evidence="1 2">USBA 78</strain>
    </source>
</reference>
<proteinExistence type="predicted"/>
<gene>
    <name evidence="1" type="ORF">SAMN05428964_104381</name>
</gene>
<evidence type="ECO:0000313" key="2">
    <source>
        <dbReference type="Proteomes" id="UP000219068"/>
    </source>
</evidence>